<dbReference type="AlphaFoldDB" id="A0A195AVI2"/>
<organism evidence="2 3">
    <name type="scientific">Atta colombica</name>
    <dbReference type="NCBI Taxonomy" id="520822"/>
    <lineage>
        <taxon>Eukaryota</taxon>
        <taxon>Metazoa</taxon>
        <taxon>Ecdysozoa</taxon>
        <taxon>Arthropoda</taxon>
        <taxon>Hexapoda</taxon>
        <taxon>Insecta</taxon>
        <taxon>Pterygota</taxon>
        <taxon>Neoptera</taxon>
        <taxon>Endopterygota</taxon>
        <taxon>Hymenoptera</taxon>
        <taxon>Apocrita</taxon>
        <taxon>Aculeata</taxon>
        <taxon>Formicoidea</taxon>
        <taxon>Formicidae</taxon>
        <taxon>Myrmicinae</taxon>
        <taxon>Atta</taxon>
    </lineage>
</organism>
<evidence type="ECO:0000313" key="3">
    <source>
        <dbReference type="Proteomes" id="UP000078540"/>
    </source>
</evidence>
<evidence type="ECO:0000256" key="1">
    <source>
        <dbReference type="SAM" id="MobiDB-lite"/>
    </source>
</evidence>
<sequence>MDGFHGTSVMVPRRENGPRPARPGERPGAMLSGPVGGICRYTCTDTWDKRSRRWCLRPQDCVSTVRIKRNTSSMRGKWLCYSSRILHRISTKYAYKLFLAKRIC</sequence>
<dbReference type="EMBL" id="KQ976736">
    <property type="protein sequence ID" value="KYM75984.1"/>
    <property type="molecule type" value="Genomic_DNA"/>
</dbReference>
<gene>
    <name evidence="2" type="ORF">ALC53_13469</name>
</gene>
<feature type="region of interest" description="Disordered" evidence="1">
    <location>
        <begin position="1"/>
        <end position="30"/>
    </location>
</feature>
<dbReference type="Proteomes" id="UP000078540">
    <property type="component" value="Unassembled WGS sequence"/>
</dbReference>
<proteinExistence type="predicted"/>
<accession>A0A195AVI2</accession>
<reference evidence="2 3" key="1">
    <citation type="submission" date="2015-09" db="EMBL/GenBank/DDBJ databases">
        <title>Atta colombica WGS genome.</title>
        <authorList>
            <person name="Nygaard S."/>
            <person name="Hu H."/>
            <person name="Boomsma J."/>
            <person name="Zhang G."/>
        </authorList>
    </citation>
    <scope>NUCLEOTIDE SEQUENCE [LARGE SCALE GENOMIC DNA]</scope>
    <source>
        <strain evidence="2">Treedump-2</strain>
        <tissue evidence="2">Whole body</tissue>
    </source>
</reference>
<keyword evidence="3" id="KW-1185">Reference proteome</keyword>
<feature type="compositionally biased region" description="Basic and acidic residues" evidence="1">
    <location>
        <begin position="12"/>
        <end position="25"/>
    </location>
</feature>
<name>A0A195AVI2_9HYME</name>
<protein>
    <submittedName>
        <fullName evidence="2">Uncharacterized protein</fullName>
    </submittedName>
</protein>
<evidence type="ECO:0000313" key="2">
    <source>
        <dbReference type="EMBL" id="KYM75984.1"/>
    </source>
</evidence>